<name>A0ACC0TWI7_9AGAM</name>
<accession>A0ACC0TWI7</accession>
<reference evidence="1" key="1">
    <citation type="submission" date="2021-03" db="EMBL/GenBank/DDBJ databases">
        <title>Evolutionary priming and transition to the ectomycorrhizal habit in an iconic lineage of mushroom-forming fungi: is preadaptation a requirement?</title>
        <authorList>
            <consortium name="DOE Joint Genome Institute"/>
            <person name="Looney B.P."/>
            <person name="Miyauchi S."/>
            <person name="Morin E."/>
            <person name="Drula E."/>
            <person name="Courty P.E."/>
            <person name="Chicoki N."/>
            <person name="Fauchery L."/>
            <person name="Kohler A."/>
            <person name="Kuo A."/>
            <person name="LaButti K."/>
            <person name="Pangilinan J."/>
            <person name="Lipzen A."/>
            <person name="Riley R."/>
            <person name="Andreopoulos W."/>
            <person name="He G."/>
            <person name="Johnson J."/>
            <person name="Barry K.W."/>
            <person name="Grigoriev I.V."/>
            <person name="Nagy L."/>
            <person name="Hibbett D."/>
            <person name="Henrissat B."/>
            <person name="Matheny P.B."/>
            <person name="Labbe J."/>
            <person name="Martin A.F."/>
        </authorList>
    </citation>
    <scope>NUCLEOTIDE SEQUENCE</scope>
    <source>
        <strain evidence="1">BPL698</strain>
    </source>
</reference>
<organism evidence="1 2">
    <name type="scientific">Russula earlei</name>
    <dbReference type="NCBI Taxonomy" id="71964"/>
    <lineage>
        <taxon>Eukaryota</taxon>
        <taxon>Fungi</taxon>
        <taxon>Dikarya</taxon>
        <taxon>Basidiomycota</taxon>
        <taxon>Agaricomycotina</taxon>
        <taxon>Agaricomycetes</taxon>
        <taxon>Russulales</taxon>
        <taxon>Russulaceae</taxon>
        <taxon>Russula</taxon>
    </lineage>
</organism>
<evidence type="ECO:0000313" key="1">
    <source>
        <dbReference type="EMBL" id="KAI9449337.1"/>
    </source>
</evidence>
<keyword evidence="2" id="KW-1185">Reference proteome</keyword>
<sequence length="1249" mass="138288">MIQVCISGCANIIPPGGGPRDSIPPHLLTAVPKDSAINVNSTRITLTFDEFVEVKDAQQNLVISPFPKNTPNVDYKLRTVTIKLRDSLEPNTTYSLNFGNAIRDVNEGNVFKNFTYVFSTGSRVDSNSFSGKVILAETGKIDTTLIVVLHRNLDDSAIVKTRPRYYARLDGKGKFTFNFLPRGEFGIFVVPNDYSKKYDDSTKLFAFLDKPINVSGKDTSSSSLVLYAYEEYKRKEKKPSGSGSNTQPKTGNNNNKPKEDKRLKYSIALDNGQQDLLNDSLRITFTRPLKTLDTSKILLCDTFNRRTPAYHIILDSTATVVTIIHKWKPETPIRLIIGKSAAMDSAGVELPKGDTLQFMSKREEDYGSVKVRFRNLDMSKKPVLEIVANDQIVESVPLTTNSFTRKLFKPGDYELRILYDANGNVAEFSRLPGIGKKTALRLVLHLLKQDVDEVQHFGETIARMRKDIRMRRQNMICVVENIRDVIAIESTQQYNGTYHVLGGIISPLDGVGPGQLTIESLVHRIEKEQTEELLFALNPNIQGDTTIYYIQKKIGHLSCRVTTIARGIAFGGELEYADEMTLARSIANRLPVQQDKATCNGQSTTQDIKDMLEGCRNNQRSSQKLLYEWLKDYGVNICYRYTSNYHEIEELISEGFIKVFKNIQLYDENLYGINEATFKGWFKRILINTCIDAFRKKHSATSMPFVDPETVQHEDKGATALDNLSYKEIIEAIRELSPAPSWEKMEKVLQREMPEEKDKRRRLLLWFFLLAGLAIGGYFLITGTGNDTTTPANRNTAITKTAGQHSASNSAQGVTAVPLNNKKAALQNAGSISDASLATTNKASINATTNQLSTVKQPVAATKLSSNKTAVGNTSSYLDDHSSIVNNKKKIGNRKNGAKNSNDAAALAGTTTSGNDHSDARIATAEDKTSGKSGKEVAKAGDINEIKNNTDAISKTDVAAAATTKPTDTATNKNKTIVPQPPVDSIAKKEDKKKEKVTIPGPLEFTALYGSDVSTVKFTNGDKPGNSFGLLVGYHLSNNWSVRTGAIWTRKIYTVNGSDFKVKSTGGPYPNTLTSVSGFCDMWDIPLDVKYDFHPENKWHFFAEGGLSTYLMSKESYDYDWISSIGTPSYSHSTLNTQRNYLFSVVNLSVGLSTMLSKRVSLQLQPYAKIPLAGVGVGEIHLMSFEITSILAANCYTCHASAVANANGGGNMLEGYNNLKPYADSKEFLYVVQHAPGYDQMPKKRPHAI</sequence>
<dbReference type="Proteomes" id="UP001207468">
    <property type="component" value="Unassembled WGS sequence"/>
</dbReference>
<dbReference type="EMBL" id="JAGFNK010000508">
    <property type="protein sequence ID" value="KAI9449337.1"/>
    <property type="molecule type" value="Genomic_DNA"/>
</dbReference>
<gene>
    <name evidence="1" type="ORF">F5148DRAFT_1340938</name>
</gene>
<comment type="caution">
    <text evidence="1">The sequence shown here is derived from an EMBL/GenBank/DDBJ whole genome shotgun (WGS) entry which is preliminary data.</text>
</comment>
<protein>
    <submittedName>
        <fullName evidence="1">Uncharacterized protein</fullName>
    </submittedName>
</protein>
<evidence type="ECO:0000313" key="2">
    <source>
        <dbReference type="Proteomes" id="UP001207468"/>
    </source>
</evidence>
<proteinExistence type="predicted"/>